<dbReference type="AlphaFoldDB" id="A0A0D3JFY3"/>
<evidence type="ECO:0008006" key="4">
    <source>
        <dbReference type="Google" id="ProtNLM"/>
    </source>
</evidence>
<feature type="compositionally biased region" description="Low complexity" evidence="1">
    <location>
        <begin position="226"/>
        <end position="238"/>
    </location>
</feature>
<dbReference type="RefSeq" id="XP_005774847.1">
    <property type="nucleotide sequence ID" value="XM_005774790.1"/>
</dbReference>
<reference evidence="3" key="1">
    <citation type="journal article" date="2013" name="Nature">
        <title>Pan genome of the phytoplankton Emiliania underpins its global distribution.</title>
        <authorList>
            <person name="Read B.A."/>
            <person name="Kegel J."/>
            <person name="Klute M.J."/>
            <person name="Kuo A."/>
            <person name="Lefebvre S.C."/>
            <person name="Maumus F."/>
            <person name="Mayer C."/>
            <person name="Miller J."/>
            <person name="Monier A."/>
            <person name="Salamov A."/>
            <person name="Young J."/>
            <person name="Aguilar M."/>
            <person name="Claverie J.M."/>
            <person name="Frickenhaus S."/>
            <person name="Gonzalez K."/>
            <person name="Herman E.K."/>
            <person name="Lin Y.C."/>
            <person name="Napier J."/>
            <person name="Ogata H."/>
            <person name="Sarno A.F."/>
            <person name="Shmutz J."/>
            <person name="Schroeder D."/>
            <person name="de Vargas C."/>
            <person name="Verret F."/>
            <person name="von Dassow P."/>
            <person name="Valentin K."/>
            <person name="Van de Peer Y."/>
            <person name="Wheeler G."/>
            <person name="Dacks J.B."/>
            <person name="Delwiche C.F."/>
            <person name="Dyhrman S.T."/>
            <person name="Glockner G."/>
            <person name="John U."/>
            <person name="Richards T."/>
            <person name="Worden A.Z."/>
            <person name="Zhang X."/>
            <person name="Grigoriev I.V."/>
            <person name="Allen A.E."/>
            <person name="Bidle K."/>
            <person name="Borodovsky M."/>
            <person name="Bowler C."/>
            <person name="Brownlee C."/>
            <person name="Cock J.M."/>
            <person name="Elias M."/>
            <person name="Gladyshev V.N."/>
            <person name="Groth M."/>
            <person name="Guda C."/>
            <person name="Hadaegh A."/>
            <person name="Iglesias-Rodriguez M.D."/>
            <person name="Jenkins J."/>
            <person name="Jones B.M."/>
            <person name="Lawson T."/>
            <person name="Leese F."/>
            <person name="Lindquist E."/>
            <person name="Lobanov A."/>
            <person name="Lomsadze A."/>
            <person name="Malik S.B."/>
            <person name="Marsh M.E."/>
            <person name="Mackinder L."/>
            <person name="Mock T."/>
            <person name="Mueller-Roeber B."/>
            <person name="Pagarete A."/>
            <person name="Parker M."/>
            <person name="Probert I."/>
            <person name="Quesneville H."/>
            <person name="Raines C."/>
            <person name="Rensing S.A."/>
            <person name="Riano-Pachon D.M."/>
            <person name="Richier S."/>
            <person name="Rokitta S."/>
            <person name="Shiraiwa Y."/>
            <person name="Soanes D.M."/>
            <person name="van der Giezen M."/>
            <person name="Wahlund T.M."/>
            <person name="Williams B."/>
            <person name="Wilson W."/>
            <person name="Wolfe G."/>
            <person name="Wurch L.L."/>
        </authorList>
    </citation>
    <scope>NUCLEOTIDE SEQUENCE</scope>
</reference>
<reference evidence="2" key="2">
    <citation type="submission" date="2024-10" db="UniProtKB">
        <authorList>
            <consortium name="EnsemblProtists"/>
        </authorList>
    </citation>
    <scope>IDENTIFICATION</scope>
</reference>
<dbReference type="GeneID" id="17267962"/>
<feature type="compositionally biased region" description="Low complexity" evidence="1">
    <location>
        <begin position="376"/>
        <end position="390"/>
    </location>
</feature>
<dbReference type="EnsemblProtists" id="EOD22418">
    <property type="protein sequence ID" value="EOD22418"/>
    <property type="gene ID" value="EMIHUDRAFT_116759"/>
</dbReference>
<organism evidence="2 3">
    <name type="scientific">Emiliania huxleyi (strain CCMP1516)</name>
    <dbReference type="NCBI Taxonomy" id="280463"/>
    <lineage>
        <taxon>Eukaryota</taxon>
        <taxon>Haptista</taxon>
        <taxon>Haptophyta</taxon>
        <taxon>Prymnesiophyceae</taxon>
        <taxon>Isochrysidales</taxon>
        <taxon>Noelaerhabdaceae</taxon>
        <taxon>Emiliania</taxon>
    </lineage>
</organism>
<evidence type="ECO:0000256" key="1">
    <source>
        <dbReference type="SAM" id="MobiDB-lite"/>
    </source>
</evidence>
<feature type="compositionally biased region" description="Pro residues" evidence="1">
    <location>
        <begin position="64"/>
        <end position="104"/>
    </location>
</feature>
<feature type="compositionally biased region" description="Basic and acidic residues" evidence="1">
    <location>
        <begin position="545"/>
        <end position="572"/>
    </location>
</feature>
<sequence length="580" mass="61083">MPRVFGLVKPALEPSQGKESVFDLFASLKAPGMRDWKLVDPVSRPALLPPSTPALLQPTRHHQPSPPPPGHPPRAPSQLHPPPQQPPQPPRPPPPQTPRPPPAAPELCYTDLHRRFSWLNVYTAQSLASTFSKKELSFILRRHSIQRGGKKEDLALELMALIRSDGLSAPDDPIVGLFAANVAPAESQDETQAPPGWLADGGAACSQSLAAADAPASFGFSNGNVESQTEQQSQSQQSPWMGIDRVPSQAAAVQPKATLPSTPRTVVPRPSTAVPPPSSQHPDCITPPDLAREAVAVVHPPRRTIGLSAAERELIDRLKSEAAVAGAIWPDFDALRLDFSLMPRKASRSDTLCSEVAASASRGVDRGGALSPSAVGPLAHSPPAAASLGARSSGEPGVEHSALAPEPAPKRPRQGKSAEEVSDLISKARRIVRGVSEQQAASALAAADYCLGPALAALRRALQEQLRSRDEADESSSCVAAADRKRRPVQRSLGLCFAGGPSQTAGLEDSAGSGGGSRSCVGLERLERGASEWRDACDSGSETTMGERSDLDDGDATEREARSDDGSDDGYHADGYGSLS</sequence>
<evidence type="ECO:0000313" key="3">
    <source>
        <dbReference type="Proteomes" id="UP000013827"/>
    </source>
</evidence>
<evidence type="ECO:0000313" key="2">
    <source>
        <dbReference type="EnsemblProtists" id="EOD22418"/>
    </source>
</evidence>
<feature type="region of interest" description="Disordered" evidence="1">
    <location>
        <begin position="43"/>
        <end position="107"/>
    </location>
</feature>
<dbReference type="KEGG" id="ehx:EMIHUDRAFT_116759"/>
<proteinExistence type="predicted"/>
<dbReference type="Proteomes" id="UP000013827">
    <property type="component" value="Unassembled WGS sequence"/>
</dbReference>
<dbReference type="PaxDb" id="2903-EOD22418"/>
<accession>A0A0D3JFY3</accession>
<feature type="region of interest" description="Disordered" evidence="1">
    <location>
        <begin position="363"/>
        <end position="420"/>
    </location>
</feature>
<keyword evidence="3" id="KW-1185">Reference proteome</keyword>
<dbReference type="HOGENOM" id="CLU_558299_0_0_1"/>
<name>A0A0D3JFY3_EMIH1</name>
<feature type="region of interest" description="Disordered" evidence="1">
    <location>
        <begin position="531"/>
        <end position="580"/>
    </location>
</feature>
<feature type="region of interest" description="Disordered" evidence="1">
    <location>
        <begin position="220"/>
        <end position="287"/>
    </location>
</feature>
<protein>
    <recommendedName>
        <fullName evidence="4">SAP domain-containing protein</fullName>
    </recommendedName>
</protein>